<feature type="repeat" description="TPR" evidence="1">
    <location>
        <begin position="714"/>
        <end position="747"/>
    </location>
</feature>
<dbReference type="PROSITE" id="PS50293">
    <property type="entry name" value="TPR_REGION"/>
    <property type="match status" value="1"/>
</dbReference>
<evidence type="ECO:0000313" key="4">
    <source>
        <dbReference type="Proteomes" id="UP000749559"/>
    </source>
</evidence>
<dbReference type="Proteomes" id="UP000749559">
    <property type="component" value="Unassembled WGS sequence"/>
</dbReference>
<keyword evidence="1" id="KW-0802">TPR repeat</keyword>
<dbReference type="AlphaFoldDB" id="A0A8S4PJ93"/>
<dbReference type="Gene3D" id="1.25.40.10">
    <property type="entry name" value="Tetratricopeptide repeat domain"/>
    <property type="match status" value="3"/>
</dbReference>
<feature type="repeat" description="TPR" evidence="1">
    <location>
        <begin position="886"/>
        <end position="919"/>
    </location>
</feature>
<evidence type="ECO:0000313" key="3">
    <source>
        <dbReference type="EMBL" id="CAH1793248.1"/>
    </source>
</evidence>
<dbReference type="SMART" id="SM00671">
    <property type="entry name" value="SEL1"/>
    <property type="match status" value="7"/>
</dbReference>
<gene>
    <name evidence="3" type="ORF">OFUS_LOCUS18124</name>
</gene>
<feature type="repeat" description="TPR" evidence="1">
    <location>
        <begin position="929"/>
        <end position="962"/>
    </location>
</feature>
<dbReference type="OrthoDB" id="6157642at2759"/>
<feature type="compositionally biased region" description="Basic and acidic residues" evidence="2">
    <location>
        <begin position="43"/>
        <end position="63"/>
    </location>
</feature>
<feature type="repeat" description="TPR" evidence="1">
    <location>
        <begin position="800"/>
        <end position="833"/>
    </location>
</feature>
<feature type="repeat" description="TPR" evidence="1">
    <location>
        <begin position="757"/>
        <end position="790"/>
    </location>
</feature>
<evidence type="ECO:0000256" key="2">
    <source>
        <dbReference type="SAM" id="MobiDB-lite"/>
    </source>
</evidence>
<organism evidence="3 4">
    <name type="scientific">Owenia fusiformis</name>
    <name type="common">Polychaete worm</name>
    <dbReference type="NCBI Taxonomy" id="6347"/>
    <lineage>
        <taxon>Eukaryota</taxon>
        <taxon>Metazoa</taxon>
        <taxon>Spiralia</taxon>
        <taxon>Lophotrochozoa</taxon>
        <taxon>Annelida</taxon>
        <taxon>Polychaeta</taxon>
        <taxon>Sedentaria</taxon>
        <taxon>Canalipalpata</taxon>
        <taxon>Sabellida</taxon>
        <taxon>Oweniida</taxon>
        <taxon>Oweniidae</taxon>
        <taxon>Owenia</taxon>
    </lineage>
</organism>
<dbReference type="InterPro" id="IPR018247">
    <property type="entry name" value="EF_Hand_1_Ca_BS"/>
</dbReference>
<keyword evidence="4" id="KW-1185">Reference proteome</keyword>
<dbReference type="EMBL" id="CAIIXF020000008">
    <property type="protein sequence ID" value="CAH1793248.1"/>
    <property type="molecule type" value="Genomic_DNA"/>
</dbReference>
<reference evidence="3" key="1">
    <citation type="submission" date="2022-03" db="EMBL/GenBank/DDBJ databases">
        <authorList>
            <person name="Martin C."/>
        </authorList>
    </citation>
    <scope>NUCLEOTIDE SEQUENCE</scope>
</reference>
<dbReference type="PROSITE" id="PS50005">
    <property type="entry name" value="TPR"/>
    <property type="match status" value="6"/>
</dbReference>
<dbReference type="PANTHER" id="PTHR19959">
    <property type="entry name" value="KINESIN LIGHT CHAIN"/>
    <property type="match status" value="1"/>
</dbReference>
<dbReference type="Pfam" id="PF13424">
    <property type="entry name" value="TPR_12"/>
    <property type="match status" value="4"/>
</dbReference>
<dbReference type="InterPro" id="IPR006597">
    <property type="entry name" value="Sel1-like"/>
</dbReference>
<dbReference type="InterPro" id="IPR019734">
    <property type="entry name" value="TPR_rpt"/>
</dbReference>
<dbReference type="SMART" id="SM00028">
    <property type="entry name" value="TPR"/>
    <property type="match status" value="8"/>
</dbReference>
<feature type="region of interest" description="Disordered" evidence="2">
    <location>
        <begin position="1"/>
        <end position="63"/>
    </location>
</feature>
<proteinExistence type="predicted"/>
<name>A0A8S4PJ93_OWEFU</name>
<protein>
    <submittedName>
        <fullName evidence="3">Uncharacterized protein</fullName>
    </submittedName>
</protein>
<sequence length="1030" mass="117544">MGSLWTKRTKLQEESGGENTNGKTEEKDEGLSSMEDLNLTEVGAREGQADKPENFAHHELPEGRDRFLQREQAQRQAREKSSSDILKGIGETSDYMYSLGQNIAKLGKVKKKNNEQLENQARDMCKLAEEYLKLTEESPEAWYFVKACCLFNTASRRYEEIQQNKGSDNISGTCSHEMYIKERLQYIETEFLKRVPDTPKVYNKSTSESTAKFRSLINEVRKYETDTINHIQNNVMKIDLSTTADMSEDAEIQTIEQSNIFYNEVTDKIKVFHWSVIEDCMKVLGVPQCRYAILGHGSLARKEATAWSDLEFSVLYDPNGKSEEQIEGIKAYFRVLAHYIHIKIINLGETLPYCLSIPVLNDHNKLLGEIDNNFFDDITPQGISFDGASPWASKTPLGRKATAKKPIPVELIMTPSEMAKCQEEEKSKTEGYHLSDVLQSKTLIHGDVGLVCEYTSLVNEILKSQLKESTLAYKRGVETLKEDLDNFSKQPFTPASLTSQIHTKKDIYRFATISVNSLKLIYGCESDAPLDVLSELEIRKIIEQNACRDLKLMVCIAINLRHLVYSRYNRQLDDICFTRRLDDKDQSKSLSVRDYCAIFRFYYTFKPWSEFLQVVCKLGNKVWNWKKRFFENTDTIKGEIFQNMNIFESAIKVFQNEHDTFQYKGSSKQLSDTKYALGDLYYRIGKYNIARKYIEDSLNIRKLVNGDYPNRNVASSLHQLGVVYQAMGDNTKALEYFTESREMKKQVHGDAPHPSVAASLHQLGVVYQDMGDNTKALEYFTESLEMDKQVHGDAPHPSVAASLHQLGVVYRAMGDNTKALEYFTESLEMKKQVHGDAPHPSVAASLHQLGVVYQDMGDNTKALEYFTESLEMKKQVHGDAPHPNVAASLHQLGVVYQDMGDNTKALEYFTESQEMKKQVHGDAPHPSVAASLHQLGVVYQDMGDNTKALEYFTESQEMKKQVHGDAPHPSVAASLHQLGVVYYYQYDYKRSLEHFNKSHRMKMRVLNDETHPSIVNTAGWIEDCKQKVTK</sequence>
<accession>A0A8S4PJ93</accession>
<dbReference type="PANTHER" id="PTHR19959:SF119">
    <property type="entry name" value="FUNGAL LIPASE-LIKE DOMAIN-CONTAINING PROTEIN"/>
    <property type="match status" value="1"/>
</dbReference>
<dbReference type="InterPro" id="IPR011990">
    <property type="entry name" value="TPR-like_helical_dom_sf"/>
</dbReference>
<dbReference type="PROSITE" id="PS00018">
    <property type="entry name" value="EF_HAND_1"/>
    <property type="match status" value="1"/>
</dbReference>
<comment type="caution">
    <text evidence="3">The sequence shown here is derived from an EMBL/GenBank/DDBJ whole genome shotgun (WGS) entry which is preliminary data.</text>
</comment>
<evidence type="ECO:0000256" key="1">
    <source>
        <dbReference type="PROSITE-ProRule" id="PRU00339"/>
    </source>
</evidence>
<dbReference type="SUPFAM" id="SSF81901">
    <property type="entry name" value="HCP-like"/>
    <property type="match status" value="1"/>
</dbReference>
<feature type="repeat" description="TPR" evidence="1">
    <location>
        <begin position="843"/>
        <end position="876"/>
    </location>
</feature>